<sequence>MSAPNAGRQSPEPGRQSEGQAGATTTNINNQGGAPENKNAQEASNDQKAGLSSNPEHPLEKSAQEKTSKQ</sequence>
<accession>A0A6A6SAV4</accession>
<evidence type="ECO:0000256" key="1">
    <source>
        <dbReference type="SAM" id="MobiDB-lite"/>
    </source>
</evidence>
<dbReference type="AlphaFoldDB" id="A0A6A6SAV4"/>
<evidence type="ECO:0000313" key="2">
    <source>
        <dbReference type="EMBL" id="KAF2644966.1"/>
    </source>
</evidence>
<gene>
    <name evidence="2" type="ORF">P280DRAFT_184634</name>
</gene>
<keyword evidence="3" id="KW-1185">Reference proteome</keyword>
<dbReference type="Proteomes" id="UP000799753">
    <property type="component" value="Unassembled WGS sequence"/>
</dbReference>
<reference evidence="2" key="1">
    <citation type="journal article" date="2020" name="Stud. Mycol.">
        <title>101 Dothideomycetes genomes: a test case for predicting lifestyles and emergence of pathogens.</title>
        <authorList>
            <person name="Haridas S."/>
            <person name="Albert R."/>
            <person name="Binder M."/>
            <person name="Bloem J."/>
            <person name="Labutti K."/>
            <person name="Salamov A."/>
            <person name="Andreopoulos B."/>
            <person name="Baker S."/>
            <person name="Barry K."/>
            <person name="Bills G."/>
            <person name="Bluhm B."/>
            <person name="Cannon C."/>
            <person name="Castanera R."/>
            <person name="Culley D."/>
            <person name="Daum C."/>
            <person name="Ezra D."/>
            <person name="Gonzalez J."/>
            <person name="Henrissat B."/>
            <person name="Kuo A."/>
            <person name="Liang C."/>
            <person name="Lipzen A."/>
            <person name="Lutzoni F."/>
            <person name="Magnuson J."/>
            <person name="Mondo S."/>
            <person name="Nolan M."/>
            <person name="Ohm R."/>
            <person name="Pangilinan J."/>
            <person name="Park H.-J."/>
            <person name="Ramirez L."/>
            <person name="Alfaro M."/>
            <person name="Sun H."/>
            <person name="Tritt A."/>
            <person name="Yoshinaga Y."/>
            <person name="Zwiers L.-H."/>
            <person name="Turgeon B."/>
            <person name="Goodwin S."/>
            <person name="Spatafora J."/>
            <person name="Crous P."/>
            <person name="Grigoriev I."/>
        </authorList>
    </citation>
    <scope>NUCLEOTIDE SEQUENCE</scope>
    <source>
        <strain evidence="2">CBS 473.64</strain>
    </source>
</reference>
<name>A0A6A6SAV4_9PLEO</name>
<dbReference type="EMBL" id="MU006778">
    <property type="protein sequence ID" value="KAF2644966.1"/>
    <property type="molecule type" value="Genomic_DNA"/>
</dbReference>
<feature type="compositionally biased region" description="Basic and acidic residues" evidence="1">
    <location>
        <begin position="57"/>
        <end position="70"/>
    </location>
</feature>
<feature type="region of interest" description="Disordered" evidence="1">
    <location>
        <begin position="1"/>
        <end position="70"/>
    </location>
</feature>
<protein>
    <submittedName>
        <fullName evidence="2">Uncharacterized protein</fullName>
    </submittedName>
</protein>
<organism evidence="2 3">
    <name type="scientific">Massarina eburnea CBS 473.64</name>
    <dbReference type="NCBI Taxonomy" id="1395130"/>
    <lineage>
        <taxon>Eukaryota</taxon>
        <taxon>Fungi</taxon>
        <taxon>Dikarya</taxon>
        <taxon>Ascomycota</taxon>
        <taxon>Pezizomycotina</taxon>
        <taxon>Dothideomycetes</taxon>
        <taxon>Pleosporomycetidae</taxon>
        <taxon>Pleosporales</taxon>
        <taxon>Massarineae</taxon>
        <taxon>Massarinaceae</taxon>
        <taxon>Massarina</taxon>
    </lineage>
</organism>
<dbReference type="OrthoDB" id="5375886at2759"/>
<proteinExistence type="predicted"/>
<feature type="compositionally biased region" description="Polar residues" evidence="1">
    <location>
        <begin position="17"/>
        <end position="55"/>
    </location>
</feature>
<evidence type="ECO:0000313" key="3">
    <source>
        <dbReference type="Proteomes" id="UP000799753"/>
    </source>
</evidence>